<evidence type="ECO:0000256" key="2">
    <source>
        <dbReference type="SAM" id="MobiDB-lite"/>
    </source>
</evidence>
<keyword evidence="1" id="KW-0175">Coiled coil</keyword>
<name>A0A8S1IWU5_9CHLO</name>
<organism evidence="3 4">
    <name type="scientific">Ostreobium quekettii</name>
    <dbReference type="NCBI Taxonomy" id="121088"/>
    <lineage>
        <taxon>Eukaryota</taxon>
        <taxon>Viridiplantae</taxon>
        <taxon>Chlorophyta</taxon>
        <taxon>core chlorophytes</taxon>
        <taxon>Ulvophyceae</taxon>
        <taxon>TCBD clade</taxon>
        <taxon>Bryopsidales</taxon>
        <taxon>Ostreobineae</taxon>
        <taxon>Ostreobiaceae</taxon>
        <taxon>Ostreobium</taxon>
    </lineage>
</organism>
<proteinExistence type="predicted"/>
<sequence length="705" mass="73899">MGGRADIREELRKLKLIAEHTEEWASKVTSFLVVTQDLCKSAAHVLCHLDDDAWEIETLLVAGAETVAEAVSQVVELARTRSTEVVRQFQRKSQGVNHKELHTKVEQASLAVGLAIFETLQLQAEQFGKLSEKSIGAARKRASTLAAKLPSLPRSESGMPHVLMSNGKGGKVWDDGQSEATGTGTDDVELDWDAFDNDLKAMTDAVGMGMATPEEAFRSAKCLDNQPSPEAMYPSPSPEACGSPHAASAEFKALQLRIDELDVEKSSASFRASQAEQRAEDAVRKAVEVQAVADKALERAQRAEEALCRLQREREEWENLHPRHTDDDYNEVRRALKEEQMARLCAEESLRAAEAEARRFREEARAAHEAHAMTQSMARMADEQLSARHSCPDIGDEIDHGRGGLESTARDVGSRSGWVRDRRGSIADGDEGNAGGRPARGARRGSKDGGWGWGARGTGKRASSDGKSGPAEEPGTVPARGGMGLVGRMWGGRAANADAVKAQGAGGGGPKGEEGRREGGGDAPRPGDGGASRPGDGEGYVNPFEGGRAMGSGAGDGYRNPFEPSGGAHGGKASESETAGRGKNQYEAGTAGSQGERPSEVEAAGAGKNPFEGGGPEPAGDGYENPFEAAPSGPAQGGGGSPGPNPFLAPKGGSMKVARDAPVPEGEKDGWNPFDGGAPAGGTNPFGEEPVGAAAGSSQAWNPFG</sequence>
<evidence type="ECO:0000313" key="3">
    <source>
        <dbReference type="EMBL" id="CAD7699652.1"/>
    </source>
</evidence>
<accession>A0A8S1IWU5</accession>
<reference evidence="3" key="1">
    <citation type="submission" date="2020-12" db="EMBL/GenBank/DDBJ databases">
        <authorList>
            <person name="Iha C."/>
        </authorList>
    </citation>
    <scope>NUCLEOTIDE SEQUENCE</scope>
</reference>
<dbReference type="EMBL" id="CAJHUC010001083">
    <property type="protein sequence ID" value="CAD7699652.1"/>
    <property type="molecule type" value="Genomic_DNA"/>
</dbReference>
<gene>
    <name evidence="3" type="ORF">OSTQU699_LOCUS5011</name>
</gene>
<feature type="compositionally biased region" description="Polar residues" evidence="2">
    <location>
        <begin position="696"/>
        <end position="705"/>
    </location>
</feature>
<protein>
    <submittedName>
        <fullName evidence="3">Uncharacterized protein</fullName>
    </submittedName>
</protein>
<feature type="region of interest" description="Disordered" evidence="2">
    <location>
        <begin position="393"/>
        <end position="705"/>
    </location>
</feature>
<comment type="caution">
    <text evidence="3">The sequence shown here is derived from an EMBL/GenBank/DDBJ whole genome shotgun (WGS) entry which is preliminary data.</text>
</comment>
<dbReference type="Proteomes" id="UP000708148">
    <property type="component" value="Unassembled WGS sequence"/>
</dbReference>
<keyword evidence="4" id="KW-1185">Reference proteome</keyword>
<dbReference type="AlphaFoldDB" id="A0A8S1IWU5"/>
<feature type="compositionally biased region" description="Basic and acidic residues" evidence="2">
    <location>
        <begin position="511"/>
        <end position="520"/>
    </location>
</feature>
<feature type="compositionally biased region" description="Basic and acidic residues" evidence="2">
    <location>
        <begin position="397"/>
        <end position="425"/>
    </location>
</feature>
<evidence type="ECO:0000256" key="1">
    <source>
        <dbReference type="SAM" id="Coils"/>
    </source>
</evidence>
<feature type="coiled-coil region" evidence="1">
    <location>
        <begin position="272"/>
        <end position="370"/>
    </location>
</feature>
<feature type="compositionally biased region" description="Gly residues" evidence="2">
    <location>
        <begin position="448"/>
        <end position="457"/>
    </location>
</feature>
<evidence type="ECO:0000313" key="4">
    <source>
        <dbReference type="Proteomes" id="UP000708148"/>
    </source>
</evidence>